<dbReference type="Proteomes" id="UP000531659">
    <property type="component" value="Unassembled WGS sequence"/>
</dbReference>
<evidence type="ECO:0000256" key="2">
    <source>
        <dbReference type="ARBA" id="ARBA00005049"/>
    </source>
</evidence>
<dbReference type="PANTHER" id="PTHR43463">
    <property type="entry name" value="NICOTINATE-NUCLEOTIDE--DIMETHYLBENZIMIDAZOLE PHOSPHORIBOSYLTRANSFERASE"/>
    <property type="match status" value="1"/>
</dbReference>
<evidence type="ECO:0000256" key="3">
    <source>
        <dbReference type="ARBA" id="ARBA00007110"/>
    </source>
</evidence>
<dbReference type="EMBL" id="JABEYB010000012">
    <property type="protein sequence ID" value="NNU77359.1"/>
    <property type="molecule type" value="Genomic_DNA"/>
</dbReference>
<dbReference type="PANTHER" id="PTHR43463:SF1">
    <property type="entry name" value="NICOTINATE-NUCLEOTIDE--DIMETHYLBENZIMIDAZOLE PHOSPHORIBOSYLTRANSFERASE"/>
    <property type="match status" value="1"/>
</dbReference>
<evidence type="ECO:0000256" key="1">
    <source>
        <dbReference type="ARBA" id="ARBA00002197"/>
    </source>
</evidence>
<dbReference type="Pfam" id="PF02277">
    <property type="entry name" value="DBI_PRT"/>
    <property type="match status" value="1"/>
</dbReference>
<feature type="active site" description="Proton acceptor" evidence="11">
    <location>
        <position position="317"/>
    </location>
</feature>
<dbReference type="RefSeq" id="WP_171298010.1">
    <property type="nucleotide sequence ID" value="NZ_CP087098.1"/>
</dbReference>
<proteinExistence type="inferred from homology"/>
<keyword evidence="6 11" id="KW-0169">Cobalamin biosynthesis</keyword>
<dbReference type="CDD" id="cd02439">
    <property type="entry name" value="DMB-PRT_CobT"/>
    <property type="match status" value="1"/>
</dbReference>
<dbReference type="EC" id="2.4.2.21" evidence="4 11"/>
<keyword evidence="7 11" id="KW-0328">Glycosyltransferase</keyword>
<dbReference type="InterPro" id="IPR003200">
    <property type="entry name" value="Nict_dMeBzImd_PRibTrfase"/>
</dbReference>
<dbReference type="InterPro" id="IPR036087">
    <property type="entry name" value="Nict_dMeBzImd_PRibTrfase_sf"/>
</dbReference>
<evidence type="ECO:0000256" key="11">
    <source>
        <dbReference type="HAMAP-Rule" id="MF_00230"/>
    </source>
</evidence>
<dbReference type="InterPro" id="IPR017846">
    <property type="entry name" value="Nict_dMeBzImd_PRibTrfase_bact"/>
</dbReference>
<comment type="pathway">
    <text evidence="2 11">Nucleoside biosynthesis; alpha-ribazole biosynthesis; alpha-ribazole from 5,6-dimethylbenzimidazole: step 1/2.</text>
</comment>
<evidence type="ECO:0000256" key="9">
    <source>
        <dbReference type="ARBA" id="ARBA00030686"/>
    </source>
</evidence>
<keyword evidence="8 11" id="KW-0808">Transferase</keyword>
<evidence type="ECO:0000256" key="7">
    <source>
        <dbReference type="ARBA" id="ARBA00022676"/>
    </source>
</evidence>
<reference evidence="12 13" key="1">
    <citation type="submission" date="2020-05" db="EMBL/GenBank/DDBJ databases">
        <title>Complete genome of Clostridium estertheticum subspecies estertheticum, isolated from Vacuum packed lamb meat from New Zealand imported to Switzerland.</title>
        <authorList>
            <person name="Wambui J."/>
            <person name="Stevens M.J.A."/>
            <person name="Stephan R."/>
        </authorList>
    </citation>
    <scope>NUCLEOTIDE SEQUENCE [LARGE SCALE GENOMIC DNA]</scope>
    <source>
        <strain evidence="12 13">CEST001</strain>
    </source>
</reference>
<name>A0A7Y3T0Z4_9CLOT</name>
<dbReference type="SUPFAM" id="SSF52733">
    <property type="entry name" value="Nicotinate mononucleotide:5,6-dimethylbenzimidazole phosphoribosyltransferase (CobT)"/>
    <property type="match status" value="1"/>
</dbReference>
<dbReference type="AlphaFoldDB" id="A0A7Y3T0Z4"/>
<evidence type="ECO:0000256" key="10">
    <source>
        <dbReference type="ARBA" id="ARBA00047340"/>
    </source>
</evidence>
<evidence type="ECO:0000256" key="8">
    <source>
        <dbReference type="ARBA" id="ARBA00022679"/>
    </source>
</evidence>
<evidence type="ECO:0000256" key="5">
    <source>
        <dbReference type="ARBA" id="ARBA00015486"/>
    </source>
</evidence>
<organism evidence="12 13">
    <name type="scientific">Clostridium estertheticum</name>
    <dbReference type="NCBI Taxonomy" id="238834"/>
    <lineage>
        <taxon>Bacteria</taxon>
        <taxon>Bacillati</taxon>
        <taxon>Bacillota</taxon>
        <taxon>Clostridia</taxon>
        <taxon>Eubacteriales</taxon>
        <taxon>Clostridiaceae</taxon>
        <taxon>Clostridium</taxon>
    </lineage>
</organism>
<accession>A0A7Y3T0Z4</accession>
<evidence type="ECO:0000313" key="13">
    <source>
        <dbReference type="Proteomes" id="UP000531659"/>
    </source>
</evidence>
<dbReference type="NCBIfam" id="TIGR03160">
    <property type="entry name" value="cobT_DBIPRT"/>
    <property type="match status" value="1"/>
</dbReference>
<comment type="similarity">
    <text evidence="3 11">Belongs to the CobT family.</text>
</comment>
<dbReference type="GO" id="GO:0009236">
    <property type="term" value="P:cobalamin biosynthetic process"/>
    <property type="evidence" value="ECO:0007669"/>
    <property type="project" value="UniProtKB-UniRule"/>
</dbReference>
<comment type="catalytic activity">
    <reaction evidence="10 11">
        <text>5,6-dimethylbenzimidazole + nicotinate beta-D-ribonucleotide = alpha-ribazole 5'-phosphate + nicotinate + H(+)</text>
        <dbReference type="Rhea" id="RHEA:11196"/>
        <dbReference type="ChEBI" id="CHEBI:15378"/>
        <dbReference type="ChEBI" id="CHEBI:15890"/>
        <dbReference type="ChEBI" id="CHEBI:32544"/>
        <dbReference type="ChEBI" id="CHEBI:57502"/>
        <dbReference type="ChEBI" id="CHEBI:57918"/>
        <dbReference type="EC" id="2.4.2.21"/>
    </reaction>
</comment>
<dbReference type="UniPathway" id="UPA00061">
    <property type="reaction ID" value="UER00516"/>
</dbReference>
<sequence length="362" mass="38952">MGLLKETLQFIEPLNKEAMKKAWDRLDSLSKPIGSLGELENIIAKMAGITGNIHNKINKKNVVIMCSDNGVVEEDVSNCPKSVTATVTNNFTKKITGVYVLSKFSGSDITVIDVGIDADLNNPKVINKKIAYGTMNMMKGPAMTREQTIKAIEVGIETVDNLILDGYDLFGTGEMGVGNTATSAAILSVFSGLEVEESVGKGSGITEEQFINKKRVIKKSIEVNNPDRNDVIDVISKVGGFDIAGLCGCFLAAAKNRVPIVIDGFIASAAALCAYKLNPLVIGYIFASHLSAEPGAAFIMKEIGLKPMLNLNMRLGEGSGCPLAFNIIEAALYTMDNMGTFEDAKLDSKKYIDIRENPLEIL</sequence>
<gene>
    <name evidence="11 12" type="primary">cobT</name>
    <name evidence="12" type="ORF">HLQ16_15595</name>
</gene>
<protein>
    <recommendedName>
        <fullName evidence="5 11">Nicotinate-nucleotide--dimethylbenzimidazole phosphoribosyltransferase</fullName>
        <shortName evidence="11">NN:DBI PRT</shortName>
        <ecNumber evidence="4 11">2.4.2.21</ecNumber>
    </recommendedName>
    <alternativeName>
        <fullName evidence="9 11">N(1)-alpha-phosphoribosyltransferase</fullName>
    </alternativeName>
</protein>
<dbReference type="FunFam" id="3.40.50.10210:FF:000001">
    <property type="entry name" value="Nicotinate-nucleotide--dimethylbenzimidazole phosphoribosyltransferase"/>
    <property type="match status" value="1"/>
</dbReference>
<evidence type="ECO:0000256" key="6">
    <source>
        <dbReference type="ARBA" id="ARBA00022573"/>
    </source>
</evidence>
<dbReference type="Gene3D" id="3.40.50.10210">
    <property type="match status" value="1"/>
</dbReference>
<dbReference type="NCBIfam" id="NF000996">
    <property type="entry name" value="PRK00105.1"/>
    <property type="match status" value="1"/>
</dbReference>
<evidence type="ECO:0000256" key="4">
    <source>
        <dbReference type="ARBA" id="ARBA00011991"/>
    </source>
</evidence>
<dbReference type="GO" id="GO:0008939">
    <property type="term" value="F:nicotinate-nucleotide-dimethylbenzimidazole phosphoribosyltransferase activity"/>
    <property type="evidence" value="ECO:0007669"/>
    <property type="project" value="UniProtKB-UniRule"/>
</dbReference>
<dbReference type="InterPro" id="IPR023195">
    <property type="entry name" value="Nict_dMeBzImd_PRibTrfase_N"/>
</dbReference>
<dbReference type="Gene3D" id="1.10.1610.10">
    <property type="match status" value="1"/>
</dbReference>
<comment type="caution">
    <text evidence="12">The sequence shown here is derived from an EMBL/GenBank/DDBJ whole genome shotgun (WGS) entry which is preliminary data.</text>
</comment>
<dbReference type="HAMAP" id="MF_00230">
    <property type="entry name" value="CobT"/>
    <property type="match status" value="1"/>
</dbReference>
<comment type="function">
    <text evidence="1 11">Catalyzes the synthesis of alpha-ribazole-5'-phosphate from nicotinate mononucleotide (NAMN) and 5,6-dimethylbenzimidazole (DMB).</text>
</comment>
<evidence type="ECO:0000313" key="12">
    <source>
        <dbReference type="EMBL" id="NNU77359.1"/>
    </source>
</evidence>